<accession>W3VPX4</accession>
<dbReference type="AlphaFoldDB" id="W3VPX4"/>
<proteinExistence type="predicted"/>
<evidence type="ECO:0000313" key="2">
    <source>
        <dbReference type="EMBL" id="ETS63614.1"/>
    </source>
</evidence>
<evidence type="ECO:0000256" key="1">
    <source>
        <dbReference type="SAM" id="MobiDB-lite"/>
    </source>
</evidence>
<name>W3VPX4_MOEAP</name>
<comment type="caution">
    <text evidence="2">The sequence shown here is derived from an EMBL/GenBank/DDBJ whole genome shotgun (WGS) entry which is preliminary data.</text>
</comment>
<gene>
    <name evidence="2" type="ORF">PaG_01913</name>
</gene>
<dbReference type="EMBL" id="AWNI01000008">
    <property type="protein sequence ID" value="ETS63614.1"/>
    <property type="molecule type" value="Genomic_DNA"/>
</dbReference>
<organism evidence="2 3">
    <name type="scientific">Moesziomyces aphidis</name>
    <name type="common">Pseudozyma aphidis</name>
    <dbReference type="NCBI Taxonomy" id="84754"/>
    <lineage>
        <taxon>Eukaryota</taxon>
        <taxon>Fungi</taxon>
        <taxon>Dikarya</taxon>
        <taxon>Basidiomycota</taxon>
        <taxon>Ustilaginomycotina</taxon>
        <taxon>Ustilaginomycetes</taxon>
        <taxon>Ustilaginales</taxon>
        <taxon>Ustilaginaceae</taxon>
        <taxon>Moesziomyces</taxon>
    </lineage>
</organism>
<dbReference type="OrthoDB" id="10613678at2759"/>
<feature type="region of interest" description="Disordered" evidence="1">
    <location>
        <begin position="1"/>
        <end position="33"/>
    </location>
</feature>
<evidence type="ECO:0000313" key="3">
    <source>
        <dbReference type="Proteomes" id="UP000019462"/>
    </source>
</evidence>
<reference evidence="2 3" key="1">
    <citation type="journal article" date="2014" name="Genome Announc.">
        <title>Genome sequence of the basidiomycetous fungus Pseudozyma aphidis DSM70725, an efficient producer of biosurfactant mannosylerythritol lipids.</title>
        <authorList>
            <person name="Lorenz S."/>
            <person name="Guenther M."/>
            <person name="Grumaz C."/>
            <person name="Rupp S."/>
            <person name="Zibek S."/>
            <person name="Sohn K."/>
        </authorList>
    </citation>
    <scope>NUCLEOTIDE SEQUENCE [LARGE SCALE GENOMIC DNA]</scope>
    <source>
        <strain evidence="3">ATCC 32657 / CBS 517.83 / DSM 70725 / JCM 10318 / NBRC 10182 / NRRL Y-7954 / St-0401</strain>
    </source>
</reference>
<sequence>MGINGNDVGAGASQRHGRTVEMGGPPRPAAGKAALSRKLASGLDTAARWKLASATLEFQTIGSACVSKLCKGFLTKPPHLGLSTQRTGAFDSHDGGNLGPCEQTRCRPLLLKGEASPPSSSLEPCLALRTPDITSPSHLARLVGLPQATPSEALAFALASTPRRGRPDHLDDHDGPF</sequence>
<keyword evidence="3" id="KW-1185">Reference proteome</keyword>
<feature type="region of interest" description="Disordered" evidence="1">
    <location>
        <begin position="158"/>
        <end position="177"/>
    </location>
</feature>
<dbReference type="Proteomes" id="UP000019462">
    <property type="component" value="Unassembled WGS sequence"/>
</dbReference>
<feature type="compositionally biased region" description="Basic and acidic residues" evidence="1">
    <location>
        <begin position="165"/>
        <end position="177"/>
    </location>
</feature>
<protein>
    <submittedName>
        <fullName evidence="2">Uncharacterized protein</fullName>
    </submittedName>
</protein>
<dbReference type="HOGENOM" id="CLU_1518517_0_0_1"/>